<dbReference type="Proteomes" id="UP000790787">
    <property type="component" value="Chromosome 19"/>
</dbReference>
<organism evidence="1 2">
    <name type="scientific">Nicotiana tabacum</name>
    <name type="common">Common tobacco</name>
    <dbReference type="NCBI Taxonomy" id="4097"/>
    <lineage>
        <taxon>Eukaryota</taxon>
        <taxon>Viridiplantae</taxon>
        <taxon>Streptophyta</taxon>
        <taxon>Embryophyta</taxon>
        <taxon>Tracheophyta</taxon>
        <taxon>Spermatophyta</taxon>
        <taxon>Magnoliopsida</taxon>
        <taxon>eudicotyledons</taxon>
        <taxon>Gunneridae</taxon>
        <taxon>Pentapetalae</taxon>
        <taxon>asterids</taxon>
        <taxon>lamiids</taxon>
        <taxon>Solanales</taxon>
        <taxon>Solanaceae</taxon>
        <taxon>Nicotianoideae</taxon>
        <taxon>Nicotianeae</taxon>
        <taxon>Nicotiana</taxon>
    </lineage>
</organism>
<dbReference type="RefSeq" id="XP_075095350.1">
    <property type="nucleotide sequence ID" value="XM_075239249.1"/>
</dbReference>
<evidence type="ECO:0000313" key="1">
    <source>
        <dbReference type="Proteomes" id="UP000790787"/>
    </source>
</evidence>
<keyword evidence="1" id="KW-1185">Reference proteome</keyword>
<sequence length="346" mass="39717">MAIDDESKNTTAGTGMTGGGAVILNHNHQLYLHPSDGPRSMTVGLLLTGMDNYTIWNRAMKVALLGKNKLCLVDGSTSKAYFGPTLAHQWDRCNAIVTSWLMSNVSQHLLMGALFSESAQSVWTQFKKRFDKVNASRLYYLHKEIFTSTRGVSSVLVYFTKLTDLWVEYDSIFPPPPAKDDVEQLQFQRLFQFLMGLNNNFEQARSQILMMPTIPTINQAYAMVIQDKSPRMMTENSFGMPNHNEPTAMFTIQARPKQKSNYELRCDFCKMKGHTRDGCYKLMKCDYCNKTGYLKENCYRIFGYPTYFKSKRKVHTIQLQGNNTQDIEHRVIPPHAFTREQYAQIL</sequence>
<reference evidence="1" key="1">
    <citation type="journal article" date="2014" name="Nat. Commun.">
        <title>The tobacco genome sequence and its comparison with those of tomato and potato.</title>
        <authorList>
            <person name="Sierro N."/>
            <person name="Battey J.N."/>
            <person name="Ouadi S."/>
            <person name="Bakaher N."/>
            <person name="Bovet L."/>
            <person name="Willig A."/>
            <person name="Goepfert S."/>
            <person name="Peitsch M.C."/>
            <person name="Ivanov N.V."/>
        </authorList>
    </citation>
    <scope>NUCLEOTIDE SEQUENCE [LARGE SCALE GENOMIC DNA]</scope>
</reference>
<protein>
    <submittedName>
        <fullName evidence="2">Uncharacterized protein LOC142173624</fullName>
    </submittedName>
</protein>
<proteinExistence type="predicted"/>
<gene>
    <name evidence="2" type="primary">LOC142173624</name>
</gene>
<accession>A0AC58TDR1</accession>
<name>A0AC58TDR1_TOBAC</name>
<evidence type="ECO:0000313" key="2">
    <source>
        <dbReference type="RefSeq" id="XP_075095350.1"/>
    </source>
</evidence>
<reference evidence="2" key="2">
    <citation type="submission" date="2025-08" db="UniProtKB">
        <authorList>
            <consortium name="RefSeq"/>
        </authorList>
    </citation>
    <scope>IDENTIFICATION</scope>
    <source>
        <tissue evidence="2">Leaf</tissue>
    </source>
</reference>